<gene>
    <name evidence="6" type="ORF">CWE08_00155</name>
</gene>
<dbReference type="AlphaFoldDB" id="A0A432W1K5"/>
<keyword evidence="2" id="KW-0408">Iron</keyword>
<dbReference type="PIRSF" id="PIRSF006232">
    <property type="entry name" value="Pirin"/>
    <property type="match status" value="1"/>
</dbReference>
<evidence type="ECO:0000256" key="1">
    <source>
        <dbReference type="ARBA" id="ARBA00008416"/>
    </source>
</evidence>
<dbReference type="Proteomes" id="UP000288395">
    <property type="component" value="Unassembled WGS sequence"/>
</dbReference>
<dbReference type="PANTHER" id="PTHR13903:SF8">
    <property type="entry name" value="PIRIN"/>
    <property type="match status" value="1"/>
</dbReference>
<dbReference type="InterPro" id="IPR014710">
    <property type="entry name" value="RmlC-like_jellyroll"/>
</dbReference>
<comment type="cofactor">
    <cofactor evidence="2">
        <name>Fe cation</name>
        <dbReference type="ChEBI" id="CHEBI:24875"/>
    </cofactor>
    <text evidence="2">Binds 1 Fe cation per subunit.</text>
</comment>
<dbReference type="Pfam" id="PF02678">
    <property type="entry name" value="Pirin"/>
    <property type="match status" value="1"/>
</dbReference>
<keyword evidence="2" id="KW-0479">Metal-binding</keyword>
<comment type="similarity">
    <text evidence="1 3">Belongs to the pirin family.</text>
</comment>
<comment type="caution">
    <text evidence="6">The sequence shown here is derived from an EMBL/GenBank/DDBJ whole genome shotgun (WGS) entry which is preliminary data.</text>
</comment>
<feature type="binding site" evidence="2">
    <location>
        <position position="119"/>
    </location>
    <ligand>
        <name>Fe cation</name>
        <dbReference type="ChEBI" id="CHEBI:24875"/>
    </ligand>
</feature>
<evidence type="ECO:0000259" key="5">
    <source>
        <dbReference type="Pfam" id="PF05726"/>
    </source>
</evidence>
<reference evidence="7" key="1">
    <citation type="journal article" date="2018" name="Front. Microbiol.">
        <title>Genome-Based Analysis Reveals the Taxonomy and Diversity of the Family Idiomarinaceae.</title>
        <authorList>
            <person name="Liu Y."/>
            <person name="Lai Q."/>
            <person name="Shao Z."/>
        </authorList>
    </citation>
    <scope>NUCLEOTIDE SEQUENCE [LARGE SCALE GENOMIC DNA]</scope>
    <source>
        <strain evidence="7">GBPy7</strain>
    </source>
</reference>
<dbReference type="RefSeq" id="WP_126764645.1">
    <property type="nucleotide sequence ID" value="NZ_PIPJ01000001.1"/>
</dbReference>
<organism evidence="6 7">
    <name type="scientific">Aliidiomarina iranensis</name>
    <dbReference type="NCBI Taxonomy" id="1434071"/>
    <lineage>
        <taxon>Bacteria</taxon>
        <taxon>Pseudomonadati</taxon>
        <taxon>Pseudomonadota</taxon>
        <taxon>Gammaproteobacteria</taxon>
        <taxon>Alteromonadales</taxon>
        <taxon>Idiomarinaceae</taxon>
        <taxon>Aliidiomarina</taxon>
    </lineage>
</organism>
<dbReference type="Gene3D" id="2.60.120.10">
    <property type="entry name" value="Jelly Rolls"/>
    <property type="match status" value="2"/>
</dbReference>
<dbReference type="CDD" id="cd02909">
    <property type="entry name" value="cupin_pirin_N"/>
    <property type="match status" value="1"/>
</dbReference>
<feature type="binding site" evidence="2">
    <location>
        <position position="75"/>
    </location>
    <ligand>
        <name>Fe cation</name>
        <dbReference type="ChEBI" id="CHEBI:24875"/>
    </ligand>
</feature>
<dbReference type="InterPro" id="IPR003829">
    <property type="entry name" value="Pirin_N_dom"/>
</dbReference>
<keyword evidence="7" id="KW-1185">Reference proteome</keyword>
<dbReference type="PANTHER" id="PTHR13903">
    <property type="entry name" value="PIRIN-RELATED"/>
    <property type="match status" value="1"/>
</dbReference>
<dbReference type="GO" id="GO:0046872">
    <property type="term" value="F:metal ion binding"/>
    <property type="evidence" value="ECO:0007669"/>
    <property type="project" value="UniProtKB-KW"/>
</dbReference>
<dbReference type="SUPFAM" id="SSF51182">
    <property type="entry name" value="RmlC-like cupins"/>
    <property type="match status" value="1"/>
</dbReference>
<evidence type="ECO:0000259" key="4">
    <source>
        <dbReference type="Pfam" id="PF02678"/>
    </source>
</evidence>
<dbReference type="Pfam" id="PF05726">
    <property type="entry name" value="Pirin_C"/>
    <property type="match status" value="1"/>
</dbReference>
<evidence type="ECO:0000256" key="2">
    <source>
        <dbReference type="PIRSR" id="PIRSR006232-1"/>
    </source>
</evidence>
<dbReference type="InterPro" id="IPR008778">
    <property type="entry name" value="Pirin_C_dom"/>
</dbReference>
<feature type="domain" description="Pirin N-terminal" evidence="4">
    <location>
        <begin position="35"/>
        <end position="138"/>
    </location>
</feature>
<evidence type="ECO:0000313" key="7">
    <source>
        <dbReference type="Proteomes" id="UP000288395"/>
    </source>
</evidence>
<sequence>MSNQHDPGKSYIASGVTNCNKRIQARISEVGGIPVARALPTKEQRMIGPWCFLDHAGPVRFAADSEGMQVGPHPHTCLQTFTWMLAGTVLHRDSLGSEQLIKPGQVNLMTAGHGICHTESSQFTEGAEKALHAAQLWIALPEDKADIAPRFDHYTQLPKFTEKSVSGTVLIGTYAEHEAPTLHFSPIVGVDFEFPQPESIELNLENAFEYGVLALEGGFELGGEHYAQDELAVLCSREHKDGTHNVTLKAEQGSRILLIGGKPFQQNVTIWWNYVGHSKAYISAAQRDWYTQRERFGAIANPNAARILGPEVPWR</sequence>
<name>A0A432W1K5_9GAMM</name>
<dbReference type="InterPro" id="IPR011051">
    <property type="entry name" value="RmlC_Cupin_sf"/>
</dbReference>
<accession>A0A432W1K5</accession>
<evidence type="ECO:0000256" key="3">
    <source>
        <dbReference type="RuleBase" id="RU003457"/>
    </source>
</evidence>
<evidence type="ECO:0000313" key="6">
    <source>
        <dbReference type="EMBL" id="RUO23102.1"/>
    </source>
</evidence>
<feature type="binding site" evidence="2">
    <location>
        <position position="117"/>
    </location>
    <ligand>
        <name>Fe cation</name>
        <dbReference type="ChEBI" id="CHEBI:24875"/>
    </ligand>
</feature>
<dbReference type="InterPro" id="IPR012093">
    <property type="entry name" value="Pirin"/>
</dbReference>
<feature type="binding site" evidence="2">
    <location>
        <position position="73"/>
    </location>
    <ligand>
        <name>Fe cation</name>
        <dbReference type="ChEBI" id="CHEBI:24875"/>
    </ligand>
</feature>
<protein>
    <submittedName>
        <fullName evidence="6">Pirin family protein</fullName>
    </submittedName>
</protein>
<dbReference type="EMBL" id="PIPJ01000001">
    <property type="protein sequence ID" value="RUO23102.1"/>
    <property type="molecule type" value="Genomic_DNA"/>
</dbReference>
<proteinExistence type="inferred from homology"/>
<dbReference type="OrthoDB" id="9780903at2"/>
<feature type="domain" description="Pirin C-terminal" evidence="5">
    <location>
        <begin position="190"/>
        <end position="292"/>
    </location>
</feature>